<organism evidence="2 3">
    <name type="scientific">Parvularcula maris</name>
    <dbReference type="NCBI Taxonomy" id="2965077"/>
    <lineage>
        <taxon>Bacteria</taxon>
        <taxon>Pseudomonadati</taxon>
        <taxon>Pseudomonadota</taxon>
        <taxon>Alphaproteobacteria</taxon>
        <taxon>Parvularculales</taxon>
        <taxon>Parvularculaceae</taxon>
        <taxon>Parvularcula</taxon>
    </lineage>
</organism>
<keyword evidence="1" id="KW-0732">Signal</keyword>
<gene>
    <name evidence="2" type="ORF">NOG11_07280</name>
</gene>
<evidence type="ECO:0000313" key="2">
    <source>
        <dbReference type="EMBL" id="MCQ8185193.1"/>
    </source>
</evidence>
<feature type="chain" id="PRO_5040758458" evidence="1">
    <location>
        <begin position="22"/>
        <end position="283"/>
    </location>
</feature>
<sequence length="283" mass="28950">MRNLLATIASGAVLCFASAQAITVTQTDDATALVNAILGEGITLVGTPTLTGASIQFGTFTDGTDTVGFATGIVLSTGDVSDIGDGPSSTFLGGTLGGAGTDLIEDSNDAATLTFSFSFDDPSAGSDIAFNYVFASEEYPEFVDSEFIDAFRLIVGEEDLALVSGDVVNINNVNIEDNSEFFVPNGEVDDEIGEIDGPIAFVFDGFTVPLVAQTSDLGTGVFTATIVIADVGDEDFDSAVFIQGGTFDSGVDDPTGPVVPIPAGLPLMLGGLAALRAVRGRRG</sequence>
<dbReference type="Proteomes" id="UP001142610">
    <property type="component" value="Unassembled WGS sequence"/>
</dbReference>
<comment type="caution">
    <text evidence="2">The sequence shown here is derived from an EMBL/GenBank/DDBJ whole genome shotgun (WGS) entry which is preliminary data.</text>
</comment>
<accession>A0A9X2RJX7</accession>
<dbReference type="InterPro" id="IPR049804">
    <property type="entry name" value="Choice_anch_L"/>
</dbReference>
<feature type="signal peptide" evidence="1">
    <location>
        <begin position="1"/>
        <end position="21"/>
    </location>
</feature>
<name>A0A9X2RJX7_9PROT</name>
<dbReference type="AlphaFoldDB" id="A0A9X2RJX7"/>
<dbReference type="RefSeq" id="WP_256619060.1">
    <property type="nucleotide sequence ID" value="NZ_JANIBC010000004.1"/>
</dbReference>
<reference evidence="2" key="1">
    <citation type="submission" date="2022-07" db="EMBL/GenBank/DDBJ databases">
        <title>Parvularcula maris sp. nov., an algicidal bacterium isolated from seawater.</title>
        <authorList>
            <person name="Li F."/>
        </authorList>
    </citation>
    <scope>NUCLEOTIDE SEQUENCE</scope>
    <source>
        <strain evidence="2">BGMRC 0090</strain>
    </source>
</reference>
<evidence type="ECO:0000313" key="3">
    <source>
        <dbReference type="Proteomes" id="UP001142610"/>
    </source>
</evidence>
<dbReference type="EMBL" id="JANIBC010000004">
    <property type="protein sequence ID" value="MCQ8185193.1"/>
    <property type="molecule type" value="Genomic_DNA"/>
</dbReference>
<protein>
    <submittedName>
        <fullName evidence="2">VPLPA-CTERM sorting domain-containing protein</fullName>
    </submittedName>
</protein>
<keyword evidence="3" id="KW-1185">Reference proteome</keyword>
<evidence type="ECO:0000256" key="1">
    <source>
        <dbReference type="SAM" id="SignalP"/>
    </source>
</evidence>
<dbReference type="NCBIfam" id="NF038133">
    <property type="entry name" value="choice_anch_L"/>
    <property type="match status" value="1"/>
</dbReference>
<proteinExistence type="predicted"/>